<dbReference type="InterPro" id="IPR042204">
    <property type="entry name" value="2Fe-2S-bd_N"/>
</dbReference>
<evidence type="ECO:0000313" key="4">
    <source>
        <dbReference type="Proteomes" id="UP001061862"/>
    </source>
</evidence>
<sequence length="655" mass="68781">MTGQPNRLAAATHQFSGSLIDRSKPLKFRLDGRIIEAFAGDSVLSAALAAGIDTVGQRGGWPMALSARFAPPIIPARRAGETQRALPMARIAVTEGGDYLTVADAAQRHGLIGRILRPARSLGLKLDGGQSLAQPWLDSPTETELEYDLVVVGGGVAGMAAALAGSKEGLSVILIEASSVLGGHSRLFGTQDGEETPDQSIERLSSAIIKARIAVQLGAEVTALRPGLVRTHIVDAAEGRAVLIHAPRIILATGAIERLPIFPGNRLPGVVGALEAFELASRYGVWPGQSAVIATASSPAYRLAMLARDAGISVTRILDARPQPQSRFIEFAKAYGITMAPGFLPASATANKDRGITLTSHLSAGRQTTPDAQISADRLIVCGGWQPDLTLWHMAGGNSQWNAQANRLEPLEGPSGVTLAGSAAGYFSRHAAIDSGADAVDMLLGRDRKPVREVIIDAIHETPDAPCPIGPVTPEVAAPAMLDGGVQLIERPQTPTKARLSWRKKPRLWSLADTPQPLDVAAIAAGVQLGVIPADSAGIVAQERVGMVVIGTTVTPPPQPVTPPLVPAFLAGRFGDDAELWLVAPIEVRMLSPGGLIHRSSSDNNPQHAIGVILRNSDKGAIALVTRQAPQTLSLRDHGRAIAIRLVTPYVEEVS</sequence>
<protein>
    <submittedName>
        <fullName evidence="3">(2Fe-2S)-binding protein</fullName>
    </submittedName>
</protein>
<dbReference type="Proteomes" id="UP001061862">
    <property type="component" value="Chromosome"/>
</dbReference>
<name>A0ABY6CCY8_9HYPH</name>
<keyword evidence="4" id="KW-1185">Reference proteome</keyword>
<evidence type="ECO:0000256" key="1">
    <source>
        <dbReference type="ARBA" id="ARBA00023002"/>
    </source>
</evidence>
<dbReference type="EMBL" id="CP104965">
    <property type="protein sequence ID" value="UXN70095.1"/>
    <property type="molecule type" value="Genomic_DNA"/>
</dbReference>
<dbReference type="Gene3D" id="3.50.50.60">
    <property type="entry name" value="FAD/NAD(P)-binding domain"/>
    <property type="match status" value="1"/>
</dbReference>
<reference evidence="3 4" key="1">
    <citation type="submission" date="2022-09" db="EMBL/GenBank/DDBJ databases">
        <title>Interaction between co-microsymbionts with complementary sets of symbiotic genes in legume-rhizobium systems.</title>
        <authorList>
            <person name="Safronova V."/>
            <person name="Sazanova A."/>
            <person name="Afonin A."/>
            <person name="Chirak E."/>
        </authorList>
    </citation>
    <scope>NUCLEOTIDE SEQUENCE [LARGE SCALE GENOMIC DNA]</scope>
    <source>
        <strain evidence="3 4">A18/4-1</strain>
    </source>
</reference>
<dbReference type="PRINTS" id="PR00368">
    <property type="entry name" value="FADPNR"/>
</dbReference>
<evidence type="ECO:0000259" key="2">
    <source>
        <dbReference type="Pfam" id="PF07992"/>
    </source>
</evidence>
<dbReference type="Pfam" id="PF07992">
    <property type="entry name" value="Pyr_redox_2"/>
    <property type="match status" value="1"/>
</dbReference>
<dbReference type="InterPro" id="IPR051691">
    <property type="entry name" value="Metab_Enz_Cyan_OpOx_G3PDH"/>
</dbReference>
<proteinExistence type="predicted"/>
<dbReference type="SUPFAM" id="SSF51905">
    <property type="entry name" value="FAD/NAD(P)-binding domain"/>
    <property type="match status" value="1"/>
</dbReference>
<dbReference type="InterPro" id="IPR023753">
    <property type="entry name" value="FAD/NAD-binding_dom"/>
</dbReference>
<feature type="domain" description="FAD/NAD(P)-binding" evidence="2">
    <location>
        <begin position="147"/>
        <end position="392"/>
    </location>
</feature>
<organism evidence="3 4">
    <name type="scientific">Devosia neptuniae</name>
    <dbReference type="NCBI Taxonomy" id="191302"/>
    <lineage>
        <taxon>Bacteria</taxon>
        <taxon>Pseudomonadati</taxon>
        <taxon>Pseudomonadota</taxon>
        <taxon>Alphaproteobacteria</taxon>
        <taxon>Hyphomicrobiales</taxon>
        <taxon>Devosiaceae</taxon>
        <taxon>Devosia</taxon>
    </lineage>
</organism>
<dbReference type="PANTHER" id="PTHR42949">
    <property type="entry name" value="ANAEROBIC GLYCEROL-3-PHOSPHATE DEHYDROGENASE SUBUNIT B"/>
    <property type="match status" value="1"/>
</dbReference>
<keyword evidence="1" id="KW-0560">Oxidoreductase</keyword>
<dbReference type="PANTHER" id="PTHR42949:SF3">
    <property type="entry name" value="ANAEROBIC GLYCEROL-3-PHOSPHATE DEHYDROGENASE SUBUNIT B"/>
    <property type="match status" value="1"/>
</dbReference>
<evidence type="ECO:0000313" key="3">
    <source>
        <dbReference type="EMBL" id="UXN70095.1"/>
    </source>
</evidence>
<dbReference type="Gene3D" id="3.10.20.440">
    <property type="entry name" value="2Fe-2S iron-sulphur cluster binding domain, sarcosine oxidase, alpha subunit, N-terminal domain"/>
    <property type="match status" value="1"/>
</dbReference>
<accession>A0ABY6CCY8</accession>
<dbReference type="PRINTS" id="PR00411">
    <property type="entry name" value="PNDRDTASEI"/>
</dbReference>
<gene>
    <name evidence="3" type="ORF">N8A98_02540</name>
</gene>
<dbReference type="InterPro" id="IPR036188">
    <property type="entry name" value="FAD/NAD-bd_sf"/>
</dbReference>
<dbReference type="Pfam" id="PF13510">
    <property type="entry name" value="Fer2_4"/>
    <property type="match status" value="1"/>
</dbReference>
<dbReference type="RefSeq" id="WP_262168902.1">
    <property type="nucleotide sequence ID" value="NZ_CP104965.1"/>
</dbReference>